<dbReference type="GO" id="GO:0005811">
    <property type="term" value="C:lipid droplet"/>
    <property type="evidence" value="ECO:0007669"/>
    <property type="project" value="TreeGrafter"/>
</dbReference>
<dbReference type="PANTHER" id="PTHR44169:SF6">
    <property type="entry name" value="NADPH-DEPENDENT 1-ACYLDIHYDROXYACETONE PHOSPHATE REDUCTASE"/>
    <property type="match status" value="1"/>
</dbReference>
<dbReference type="InterPro" id="IPR002347">
    <property type="entry name" value="SDR_fam"/>
</dbReference>
<dbReference type="GO" id="GO:0006654">
    <property type="term" value="P:phosphatidic acid biosynthetic process"/>
    <property type="evidence" value="ECO:0007669"/>
    <property type="project" value="TreeGrafter"/>
</dbReference>
<reference evidence="3 4" key="1">
    <citation type="submission" date="2016-12" db="EMBL/GenBank/DDBJ databases">
        <title>The genomes of Aspergillus section Nigri reveals drivers in fungal speciation.</title>
        <authorList>
            <consortium name="DOE Joint Genome Institute"/>
            <person name="Vesth T.C."/>
            <person name="Nybo J."/>
            <person name="Theobald S."/>
            <person name="Brandl J."/>
            <person name="Frisvad J.C."/>
            <person name="Nielsen K.F."/>
            <person name="Lyhne E.K."/>
            <person name="Kogle M.E."/>
            <person name="Kuo A."/>
            <person name="Riley R."/>
            <person name="Clum A."/>
            <person name="Nolan M."/>
            <person name="Lipzen A."/>
            <person name="Salamov A."/>
            <person name="Henrissat B."/>
            <person name="Wiebenga A."/>
            <person name="De Vries R.P."/>
            <person name="Grigoriev I.V."/>
            <person name="Mortensen U.H."/>
            <person name="Andersen M.R."/>
            <person name="Baker S.E."/>
        </authorList>
    </citation>
    <scope>NUCLEOTIDE SEQUENCE [LARGE SCALE GENOMIC DNA]</scope>
    <source>
        <strain evidence="3 4">IBT 23096</strain>
    </source>
</reference>
<dbReference type="GO" id="GO:0019433">
    <property type="term" value="P:triglyceride catabolic process"/>
    <property type="evidence" value="ECO:0007669"/>
    <property type="project" value="TreeGrafter"/>
</dbReference>
<dbReference type="VEuPathDB" id="FungiDB:P170DRAFT_425197"/>
<dbReference type="GO" id="GO:0005783">
    <property type="term" value="C:endoplasmic reticulum"/>
    <property type="evidence" value="ECO:0007669"/>
    <property type="project" value="TreeGrafter"/>
</dbReference>
<evidence type="ECO:0000313" key="4">
    <source>
        <dbReference type="Proteomes" id="UP000234275"/>
    </source>
</evidence>
<comment type="caution">
    <text evidence="3">The sequence shown here is derived from an EMBL/GenBank/DDBJ whole genome shotgun (WGS) entry which is preliminary data.</text>
</comment>
<dbReference type="AlphaFoldDB" id="A0A2I2GDG4"/>
<sequence>MASKKTVLIAGCSDDDIGSGLALTFRQRDYHVFATARNSQKMAKLRDLPNITWLTLDVCIKNHITEAVETVREHTGGKLDYLVNNAARNHFMPAFDEDLETRKKLYDTNVWGPIAVVQAFAPLLIRARGTIAFITSIA</sequence>
<proteinExistence type="inferred from homology"/>
<keyword evidence="4" id="KW-1185">Reference proteome</keyword>
<protein>
    <submittedName>
        <fullName evidence="3">NAD(P)-binding protein</fullName>
    </submittedName>
</protein>
<dbReference type="RefSeq" id="XP_024706202.1">
    <property type="nucleotide sequence ID" value="XM_024847611.1"/>
</dbReference>
<gene>
    <name evidence="3" type="ORF">P170DRAFT_425197</name>
</gene>
<dbReference type="GeneID" id="36555310"/>
<dbReference type="InterPro" id="IPR036291">
    <property type="entry name" value="NAD(P)-bd_dom_sf"/>
</dbReference>
<dbReference type="STRING" id="1392250.A0A2I2GDG4"/>
<dbReference type="GO" id="GO:0004806">
    <property type="term" value="F:triacylglycerol lipase activity"/>
    <property type="evidence" value="ECO:0007669"/>
    <property type="project" value="TreeGrafter"/>
</dbReference>
<organism evidence="3 4">
    <name type="scientific">Aspergillus steynii IBT 23096</name>
    <dbReference type="NCBI Taxonomy" id="1392250"/>
    <lineage>
        <taxon>Eukaryota</taxon>
        <taxon>Fungi</taxon>
        <taxon>Dikarya</taxon>
        <taxon>Ascomycota</taxon>
        <taxon>Pezizomycotina</taxon>
        <taxon>Eurotiomycetes</taxon>
        <taxon>Eurotiomycetidae</taxon>
        <taxon>Eurotiales</taxon>
        <taxon>Aspergillaceae</taxon>
        <taxon>Aspergillus</taxon>
        <taxon>Aspergillus subgen. Circumdati</taxon>
    </lineage>
</organism>
<comment type="similarity">
    <text evidence="1">Belongs to the short-chain dehydrogenases/reductases (SDR) family.</text>
</comment>
<evidence type="ECO:0000256" key="2">
    <source>
        <dbReference type="ARBA" id="ARBA00023002"/>
    </source>
</evidence>
<evidence type="ECO:0000313" key="3">
    <source>
        <dbReference type="EMBL" id="PLB50900.1"/>
    </source>
</evidence>
<dbReference type="Pfam" id="PF00106">
    <property type="entry name" value="adh_short"/>
    <property type="match status" value="1"/>
</dbReference>
<dbReference type="Proteomes" id="UP000234275">
    <property type="component" value="Unassembled WGS sequence"/>
</dbReference>
<dbReference type="GO" id="GO:0000140">
    <property type="term" value="F:acylglycerone-phosphate reductase (NADP+) activity"/>
    <property type="evidence" value="ECO:0007669"/>
    <property type="project" value="TreeGrafter"/>
</dbReference>
<keyword evidence="2" id="KW-0560">Oxidoreductase</keyword>
<accession>A0A2I2GDG4</accession>
<dbReference type="SUPFAM" id="SSF51735">
    <property type="entry name" value="NAD(P)-binding Rossmann-fold domains"/>
    <property type="match status" value="1"/>
</dbReference>
<dbReference type="EMBL" id="MSFO01000003">
    <property type="protein sequence ID" value="PLB50900.1"/>
    <property type="molecule type" value="Genomic_DNA"/>
</dbReference>
<dbReference type="Gene3D" id="3.40.50.720">
    <property type="entry name" value="NAD(P)-binding Rossmann-like Domain"/>
    <property type="match status" value="1"/>
</dbReference>
<evidence type="ECO:0000256" key="1">
    <source>
        <dbReference type="ARBA" id="ARBA00006484"/>
    </source>
</evidence>
<dbReference type="OrthoDB" id="2102561at2759"/>
<name>A0A2I2GDG4_9EURO</name>
<dbReference type="PANTHER" id="PTHR44169">
    <property type="entry name" value="NADPH-DEPENDENT 1-ACYLDIHYDROXYACETONE PHOSPHATE REDUCTASE"/>
    <property type="match status" value="1"/>
</dbReference>